<comment type="similarity">
    <text evidence="2">Belongs to the TrbL/VirB6 family.</text>
</comment>
<evidence type="ECO:0000313" key="9">
    <source>
        <dbReference type="Proteomes" id="UP001500518"/>
    </source>
</evidence>
<protein>
    <submittedName>
        <fullName evidence="8">P-type conjugative transfer protein TrbL</fullName>
    </submittedName>
</protein>
<gene>
    <name evidence="8" type="primary">trbL</name>
    <name evidence="8" type="ORF">GCM10023208_18570</name>
</gene>
<organism evidence="8 9">
    <name type="scientific">Erythrobacter westpacificensis</name>
    <dbReference type="NCBI Taxonomy" id="1055231"/>
    <lineage>
        <taxon>Bacteria</taxon>
        <taxon>Pseudomonadati</taxon>
        <taxon>Pseudomonadota</taxon>
        <taxon>Alphaproteobacteria</taxon>
        <taxon>Sphingomonadales</taxon>
        <taxon>Erythrobacteraceae</taxon>
        <taxon>Erythrobacter/Porphyrobacter group</taxon>
        <taxon>Erythrobacter</taxon>
    </lineage>
</organism>
<keyword evidence="3 7" id="KW-0812">Transmembrane</keyword>
<evidence type="ECO:0000256" key="5">
    <source>
        <dbReference type="ARBA" id="ARBA00023136"/>
    </source>
</evidence>
<evidence type="ECO:0000256" key="3">
    <source>
        <dbReference type="ARBA" id="ARBA00022692"/>
    </source>
</evidence>
<sequence>MGGTGVVDRFLDVFTRYIDSGFGLLGGEVAFIATTLIVIDVTLAALFWTWGADDDILARLIKKTLFVGVFAYIISNWNALARIVFESFAGLGLKASGTGFTAAELLQPGRVAQVGLEAGQPILESISDLMGYVAFFENFIQIAVLLIAWLFVILAFFILAIQLFITLIEFKLATLAGFVLIPFGLFGKTAFMAERVLGLVVSSGIKVLVLAVIVGIGSTLFEEFRAGFGGAQPTIEDAMTIVLASLCLLGLGIFGPSIANGIVSGGPALGAGAAAGTALAAGGVIAGGAAAATLGTGAALGAAAGAAKGGAFAAGGTRSAYALGSAGKSGGAAVASGAAGVGKAAVGAAMSPLRKAAASMKDSYRSGGRAGATGAGATISGGAPAAASAAGGQPAWAAAMKRRQTMSHGASVAAHTLRSGDGGGGGASVDVREKD</sequence>
<feature type="transmembrane region" description="Helical" evidence="7">
    <location>
        <begin position="269"/>
        <end position="292"/>
    </location>
</feature>
<evidence type="ECO:0000256" key="2">
    <source>
        <dbReference type="ARBA" id="ARBA00007802"/>
    </source>
</evidence>
<dbReference type="Proteomes" id="UP001500518">
    <property type="component" value="Unassembled WGS sequence"/>
</dbReference>
<evidence type="ECO:0000256" key="4">
    <source>
        <dbReference type="ARBA" id="ARBA00022989"/>
    </source>
</evidence>
<proteinExistence type="inferred from homology"/>
<reference evidence="9" key="1">
    <citation type="journal article" date="2019" name="Int. J. Syst. Evol. Microbiol.">
        <title>The Global Catalogue of Microorganisms (GCM) 10K type strain sequencing project: providing services to taxonomists for standard genome sequencing and annotation.</title>
        <authorList>
            <consortium name="The Broad Institute Genomics Platform"/>
            <consortium name="The Broad Institute Genome Sequencing Center for Infectious Disease"/>
            <person name="Wu L."/>
            <person name="Ma J."/>
        </authorList>
    </citation>
    <scope>NUCLEOTIDE SEQUENCE [LARGE SCALE GENOMIC DNA]</scope>
    <source>
        <strain evidence="9">JCM 18014</strain>
    </source>
</reference>
<feature type="transmembrane region" description="Helical" evidence="7">
    <location>
        <begin position="241"/>
        <end position="263"/>
    </location>
</feature>
<dbReference type="NCBIfam" id="TIGR02783">
    <property type="entry name" value="TrbL_P"/>
    <property type="match status" value="1"/>
</dbReference>
<evidence type="ECO:0000256" key="1">
    <source>
        <dbReference type="ARBA" id="ARBA00004141"/>
    </source>
</evidence>
<feature type="region of interest" description="Disordered" evidence="6">
    <location>
        <begin position="400"/>
        <end position="435"/>
    </location>
</feature>
<keyword evidence="4 7" id="KW-1133">Transmembrane helix</keyword>
<feature type="transmembrane region" description="Helical" evidence="7">
    <location>
        <begin position="172"/>
        <end position="191"/>
    </location>
</feature>
<name>A0ABP9KB10_9SPHN</name>
<feature type="transmembrane region" description="Helical" evidence="7">
    <location>
        <begin position="64"/>
        <end position="85"/>
    </location>
</feature>
<keyword evidence="5 7" id="KW-0472">Membrane</keyword>
<comment type="caution">
    <text evidence="8">The sequence shown here is derived from an EMBL/GenBank/DDBJ whole genome shotgun (WGS) entry which is preliminary data.</text>
</comment>
<keyword evidence="9" id="KW-1185">Reference proteome</keyword>
<evidence type="ECO:0000256" key="7">
    <source>
        <dbReference type="SAM" id="Phobius"/>
    </source>
</evidence>
<dbReference type="EMBL" id="BAABHV010000010">
    <property type="protein sequence ID" value="GAA5055087.1"/>
    <property type="molecule type" value="Genomic_DNA"/>
</dbReference>
<feature type="transmembrane region" description="Helical" evidence="7">
    <location>
        <begin position="29"/>
        <end position="52"/>
    </location>
</feature>
<dbReference type="RefSeq" id="WP_346032825.1">
    <property type="nucleotide sequence ID" value="NZ_BAABHV010000010.1"/>
</dbReference>
<dbReference type="InterPro" id="IPR007688">
    <property type="entry name" value="Conjugal_tfr_TrbL/VirB6"/>
</dbReference>
<dbReference type="Pfam" id="PF04610">
    <property type="entry name" value="TrbL"/>
    <property type="match status" value="1"/>
</dbReference>
<feature type="transmembrane region" description="Helical" evidence="7">
    <location>
        <begin position="197"/>
        <end position="221"/>
    </location>
</feature>
<evidence type="ECO:0000256" key="6">
    <source>
        <dbReference type="SAM" id="MobiDB-lite"/>
    </source>
</evidence>
<dbReference type="InterPro" id="IPR014150">
    <property type="entry name" value="Conjugal_tfr_TrbL"/>
</dbReference>
<feature type="transmembrane region" description="Helical" evidence="7">
    <location>
        <begin position="139"/>
        <end position="165"/>
    </location>
</feature>
<evidence type="ECO:0000313" key="8">
    <source>
        <dbReference type="EMBL" id="GAA5055087.1"/>
    </source>
</evidence>
<comment type="subcellular location">
    <subcellularLocation>
        <location evidence="1">Membrane</location>
        <topology evidence="1">Multi-pass membrane protein</topology>
    </subcellularLocation>
</comment>
<dbReference type="NCBIfam" id="NF010449">
    <property type="entry name" value="PRK13875.1"/>
    <property type="match status" value="1"/>
</dbReference>
<accession>A0ABP9KB10</accession>